<dbReference type="AlphaFoldDB" id="A0A9X6RPA9"/>
<evidence type="ECO:0000313" key="2">
    <source>
        <dbReference type="Proteomes" id="UP000192578"/>
    </source>
</evidence>
<sequence>MLKTIEEKEEVSVLEQLRRRRLECRDIVGAVDGAFEETAFFFIFANVPLIVFISYGPGGDHRCGLGPRMGGSTQKKASYLFKN</sequence>
<proteinExistence type="predicted"/>
<dbReference type="Proteomes" id="UP000192578">
    <property type="component" value="Unassembled WGS sequence"/>
</dbReference>
<comment type="caution">
    <text evidence="1">The sequence shown here is derived from an EMBL/GenBank/DDBJ whole genome shotgun (WGS) entry which is preliminary data.</text>
</comment>
<organism evidence="1 2">
    <name type="scientific">Hypsibius exemplaris</name>
    <name type="common">Freshwater tardigrade</name>
    <dbReference type="NCBI Taxonomy" id="2072580"/>
    <lineage>
        <taxon>Eukaryota</taxon>
        <taxon>Metazoa</taxon>
        <taxon>Ecdysozoa</taxon>
        <taxon>Tardigrada</taxon>
        <taxon>Eutardigrada</taxon>
        <taxon>Parachela</taxon>
        <taxon>Hypsibioidea</taxon>
        <taxon>Hypsibiidae</taxon>
        <taxon>Hypsibius</taxon>
    </lineage>
</organism>
<name>A0A9X6RPA9_HYPEX</name>
<dbReference type="EMBL" id="MTYJ01000757">
    <property type="protein sequence ID" value="OWA55414.1"/>
    <property type="molecule type" value="Genomic_DNA"/>
</dbReference>
<protein>
    <submittedName>
        <fullName evidence="1">Uncharacterized protein</fullName>
    </submittedName>
</protein>
<accession>A0A9X6RPA9</accession>
<evidence type="ECO:0000313" key="1">
    <source>
        <dbReference type="EMBL" id="OWA55414.1"/>
    </source>
</evidence>
<reference evidence="2" key="1">
    <citation type="submission" date="2017-01" db="EMBL/GenBank/DDBJ databases">
        <title>Comparative genomics of anhydrobiosis in the tardigrade Hypsibius dujardini.</title>
        <authorList>
            <person name="Yoshida Y."/>
            <person name="Koutsovoulos G."/>
            <person name="Laetsch D."/>
            <person name="Stevens L."/>
            <person name="Kumar S."/>
            <person name="Horikawa D."/>
            <person name="Ishino K."/>
            <person name="Komine S."/>
            <person name="Tomita M."/>
            <person name="Blaxter M."/>
            <person name="Arakawa K."/>
        </authorList>
    </citation>
    <scope>NUCLEOTIDE SEQUENCE [LARGE SCALE GENOMIC DNA]</scope>
    <source>
        <strain evidence="2">Z151</strain>
    </source>
</reference>
<keyword evidence="2" id="KW-1185">Reference proteome</keyword>
<gene>
    <name evidence="1" type="ORF">BV898_19800</name>
</gene>